<gene>
    <name evidence="1" type="ORF">PLEPLA_LOCUS28308</name>
</gene>
<keyword evidence="2" id="KW-1185">Reference proteome</keyword>
<dbReference type="PANTHER" id="PTHR14819:SF9">
    <property type="entry name" value="UP-REGULATOR OF CELL PROLIFERATION-LIKE"/>
    <property type="match status" value="1"/>
</dbReference>
<dbReference type="InterPro" id="IPR052986">
    <property type="entry name" value="VLIG_GTPase"/>
</dbReference>
<accession>A0A9N7V1S0</accession>
<dbReference type="PANTHER" id="PTHR14819">
    <property type="entry name" value="GTP-BINDING"/>
    <property type="match status" value="1"/>
</dbReference>
<evidence type="ECO:0000313" key="2">
    <source>
        <dbReference type="Proteomes" id="UP001153269"/>
    </source>
</evidence>
<evidence type="ECO:0000313" key="1">
    <source>
        <dbReference type="EMBL" id="CAB1440542.1"/>
    </source>
</evidence>
<comment type="caution">
    <text evidence="1">The sequence shown here is derived from an EMBL/GenBank/DDBJ whole genome shotgun (WGS) entry which is preliminary data.</text>
</comment>
<dbReference type="EMBL" id="CADEAL010002467">
    <property type="protein sequence ID" value="CAB1440542.1"/>
    <property type="molecule type" value="Genomic_DNA"/>
</dbReference>
<protein>
    <submittedName>
        <fullName evidence="1">Uncharacterized protein</fullName>
    </submittedName>
</protein>
<proteinExistence type="predicted"/>
<reference evidence="1" key="1">
    <citation type="submission" date="2020-03" db="EMBL/GenBank/DDBJ databases">
        <authorList>
            <person name="Weist P."/>
        </authorList>
    </citation>
    <scope>NUCLEOTIDE SEQUENCE</scope>
</reference>
<organism evidence="1 2">
    <name type="scientific">Pleuronectes platessa</name>
    <name type="common">European plaice</name>
    <dbReference type="NCBI Taxonomy" id="8262"/>
    <lineage>
        <taxon>Eukaryota</taxon>
        <taxon>Metazoa</taxon>
        <taxon>Chordata</taxon>
        <taxon>Craniata</taxon>
        <taxon>Vertebrata</taxon>
        <taxon>Euteleostomi</taxon>
        <taxon>Actinopterygii</taxon>
        <taxon>Neopterygii</taxon>
        <taxon>Teleostei</taxon>
        <taxon>Neoteleostei</taxon>
        <taxon>Acanthomorphata</taxon>
        <taxon>Carangaria</taxon>
        <taxon>Pleuronectiformes</taxon>
        <taxon>Pleuronectoidei</taxon>
        <taxon>Pleuronectidae</taxon>
        <taxon>Pleuronectes</taxon>
    </lineage>
</organism>
<dbReference type="Proteomes" id="UP001153269">
    <property type="component" value="Unassembled WGS sequence"/>
</dbReference>
<dbReference type="AlphaFoldDB" id="A0A9N7V1S0"/>
<name>A0A9N7V1S0_PLEPL</name>
<sequence>MKELKEQLEEEFSNSDDITETLNKLPIKPQDELFKRVFGCGRQCPFCKAPCEAGGKEHKQHHAAIHRPQGLGRVRCISSEKLVNSLCTTDVHSDGKFRNTATKEKWHPYKDYTKYYPDWIIPPDSTTEASDYWNEQSTTEHISLSRKSHEQVWTSVQV</sequence>